<dbReference type="InterPro" id="IPR004111">
    <property type="entry name" value="Repressor_TetR_C"/>
</dbReference>
<dbReference type="Pfam" id="PF02909">
    <property type="entry name" value="TetR_C_1"/>
    <property type="match status" value="1"/>
</dbReference>
<evidence type="ECO:0000256" key="1">
    <source>
        <dbReference type="ARBA" id="ARBA00023015"/>
    </source>
</evidence>
<organism evidence="6 7">
    <name type="scientific">Amycolatopsis suaedae</name>
    <dbReference type="NCBI Taxonomy" id="2510978"/>
    <lineage>
        <taxon>Bacteria</taxon>
        <taxon>Bacillati</taxon>
        <taxon>Actinomycetota</taxon>
        <taxon>Actinomycetes</taxon>
        <taxon>Pseudonocardiales</taxon>
        <taxon>Pseudonocardiaceae</taxon>
        <taxon>Amycolatopsis</taxon>
    </lineage>
</organism>
<dbReference type="OrthoDB" id="3818006at2"/>
<dbReference type="InterPro" id="IPR050109">
    <property type="entry name" value="HTH-type_TetR-like_transc_reg"/>
</dbReference>
<evidence type="ECO:0000313" key="6">
    <source>
        <dbReference type="EMBL" id="RZQ63280.1"/>
    </source>
</evidence>
<dbReference type="GO" id="GO:0045892">
    <property type="term" value="P:negative regulation of DNA-templated transcription"/>
    <property type="evidence" value="ECO:0007669"/>
    <property type="project" value="InterPro"/>
</dbReference>
<dbReference type="InterPro" id="IPR036271">
    <property type="entry name" value="Tet_transcr_reg_TetR-rel_C_sf"/>
</dbReference>
<evidence type="ECO:0000256" key="4">
    <source>
        <dbReference type="PROSITE-ProRule" id="PRU00335"/>
    </source>
</evidence>
<comment type="caution">
    <text evidence="6">The sequence shown here is derived from an EMBL/GenBank/DDBJ whole genome shotgun (WGS) entry which is preliminary data.</text>
</comment>
<evidence type="ECO:0000259" key="5">
    <source>
        <dbReference type="PROSITE" id="PS50977"/>
    </source>
</evidence>
<evidence type="ECO:0000256" key="2">
    <source>
        <dbReference type="ARBA" id="ARBA00023125"/>
    </source>
</evidence>
<dbReference type="GO" id="GO:0003700">
    <property type="term" value="F:DNA-binding transcription factor activity"/>
    <property type="evidence" value="ECO:0007669"/>
    <property type="project" value="TreeGrafter"/>
</dbReference>
<reference evidence="6 7" key="1">
    <citation type="submission" date="2019-02" db="EMBL/GenBank/DDBJ databases">
        <title>Draft genome sequence of Amycolatopsis sp. 8-3EHSu isolated from roots of Suaeda maritima.</title>
        <authorList>
            <person name="Duangmal K."/>
            <person name="Chantavorakit T."/>
        </authorList>
    </citation>
    <scope>NUCLEOTIDE SEQUENCE [LARGE SCALE GENOMIC DNA]</scope>
    <source>
        <strain evidence="6 7">8-3EHSu</strain>
    </source>
</reference>
<keyword evidence="1" id="KW-0805">Transcription regulation</keyword>
<evidence type="ECO:0000313" key="7">
    <source>
        <dbReference type="Proteomes" id="UP000292003"/>
    </source>
</evidence>
<dbReference type="Gene3D" id="1.10.357.10">
    <property type="entry name" value="Tetracycline Repressor, domain 2"/>
    <property type="match status" value="1"/>
</dbReference>
<proteinExistence type="predicted"/>
<dbReference type="GO" id="GO:0000976">
    <property type="term" value="F:transcription cis-regulatory region binding"/>
    <property type="evidence" value="ECO:0007669"/>
    <property type="project" value="TreeGrafter"/>
</dbReference>
<keyword evidence="7" id="KW-1185">Reference proteome</keyword>
<dbReference type="InterPro" id="IPR009057">
    <property type="entry name" value="Homeodomain-like_sf"/>
</dbReference>
<dbReference type="Pfam" id="PF00440">
    <property type="entry name" value="TetR_N"/>
    <property type="match status" value="1"/>
</dbReference>
<dbReference type="PROSITE" id="PS50977">
    <property type="entry name" value="HTH_TETR_2"/>
    <property type="match status" value="1"/>
</dbReference>
<dbReference type="Gene3D" id="1.10.10.60">
    <property type="entry name" value="Homeodomain-like"/>
    <property type="match status" value="1"/>
</dbReference>
<dbReference type="InterPro" id="IPR001647">
    <property type="entry name" value="HTH_TetR"/>
</dbReference>
<dbReference type="AlphaFoldDB" id="A0A4Q7J6M1"/>
<protein>
    <submittedName>
        <fullName evidence="6">TetR/AcrR family transcriptional regulator</fullName>
    </submittedName>
</protein>
<accession>A0A4Q7J6M1</accession>
<feature type="DNA-binding region" description="H-T-H motif" evidence="4">
    <location>
        <begin position="36"/>
        <end position="55"/>
    </location>
</feature>
<keyword evidence="2 4" id="KW-0238">DNA-binding</keyword>
<dbReference type="Proteomes" id="UP000292003">
    <property type="component" value="Unassembled WGS sequence"/>
</dbReference>
<dbReference type="PANTHER" id="PTHR30055:SF151">
    <property type="entry name" value="TRANSCRIPTIONAL REGULATORY PROTEIN"/>
    <property type="match status" value="1"/>
</dbReference>
<dbReference type="EMBL" id="SFCC01000007">
    <property type="protein sequence ID" value="RZQ63280.1"/>
    <property type="molecule type" value="Genomic_DNA"/>
</dbReference>
<evidence type="ECO:0000256" key="3">
    <source>
        <dbReference type="ARBA" id="ARBA00023163"/>
    </source>
</evidence>
<name>A0A4Q7J6M1_9PSEU</name>
<gene>
    <name evidence="6" type="ORF">EWH70_16120</name>
</gene>
<dbReference type="SUPFAM" id="SSF46689">
    <property type="entry name" value="Homeodomain-like"/>
    <property type="match status" value="1"/>
</dbReference>
<dbReference type="SUPFAM" id="SSF48498">
    <property type="entry name" value="Tetracyclin repressor-like, C-terminal domain"/>
    <property type="match status" value="1"/>
</dbReference>
<sequence>MRPERPARGPAPTYSRERIAAAAVAIADKEGIEAVSMRRVATELGTGAMTLYRYVHNKDELHELMIDYVMGEDALPDKTGDWRTDLAACIRDHRTLVLTHTWLPRLMAKGMALGPNTLRGMEYAMSIVDGLGMTTDEMMETFGIVMSWADGFVRSELAQREMLEQSGMTHEELQTAMGAYVEHVLGTGKYPMFARIVSEARFRDADERFEHGITLLLDGIEANLPPRAG</sequence>
<dbReference type="PANTHER" id="PTHR30055">
    <property type="entry name" value="HTH-TYPE TRANSCRIPTIONAL REGULATOR RUTR"/>
    <property type="match status" value="1"/>
</dbReference>
<keyword evidence="3" id="KW-0804">Transcription</keyword>
<feature type="domain" description="HTH tetR-type" evidence="5">
    <location>
        <begin position="13"/>
        <end position="73"/>
    </location>
</feature>